<feature type="transmembrane region" description="Helical" evidence="1">
    <location>
        <begin position="126"/>
        <end position="148"/>
    </location>
</feature>
<feature type="transmembrane region" description="Helical" evidence="1">
    <location>
        <begin position="68"/>
        <end position="84"/>
    </location>
</feature>
<evidence type="ECO:0000256" key="1">
    <source>
        <dbReference type="SAM" id="Phobius"/>
    </source>
</evidence>
<sequence>MPQMSETGVVAMVLLCIAGFTLYSILVVLPCWVIAKRRNIAAPWWHWIIPIWNMYTAYRLGNGSNTKLLLIIILLLVGVGAVALQEQAQAFIIGSVVLLSCSFGLGIYVLYCWLRQISVLAGRHPLFLPIVMFIIPLLLALIGSALMVQNIVTPAELKNFENIISLATWIIFLVVALRTPREALSNSFFILTKE</sequence>
<proteinExistence type="predicted"/>
<feature type="transmembrane region" description="Helical" evidence="1">
    <location>
        <begin position="90"/>
        <end position="114"/>
    </location>
</feature>
<accession>A0A1N6HH79</accession>
<name>A0A1N6HH79_9BACT</name>
<dbReference type="OrthoDB" id="5465107at2"/>
<dbReference type="AlphaFoldDB" id="A0A1N6HH79"/>
<organism evidence="2 3">
    <name type="scientific">Halodesulfovibrio marinisediminis DSM 17456</name>
    <dbReference type="NCBI Taxonomy" id="1121457"/>
    <lineage>
        <taxon>Bacteria</taxon>
        <taxon>Pseudomonadati</taxon>
        <taxon>Thermodesulfobacteriota</taxon>
        <taxon>Desulfovibrionia</taxon>
        <taxon>Desulfovibrionales</taxon>
        <taxon>Desulfovibrionaceae</taxon>
        <taxon>Halodesulfovibrio</taxon>
    </lineage>
</organism>
<protein>
    <submittedName>
        <fullName evidence="2">Uncharacterized protein</fullName>
    </submittedName>
</protein>
<feature type="transmembrane region" description="Helical" evidence="1">
    <location>
        <begin position="160"/>
        <end position="177"/>
    </location>
</feature>
<keyword evidence="1" id="KW-0472">Membrane</keyword>
<evidence type="ECO:0000313" key="2">
    <source>
        <dbReference type="EMBL" id="SIO19112.1"/>
    </source>
</evidence>
<gene>
    <name evidence="2" type="ORF">SAMN02745161_2206</name>
</gene>
<feature type="transmembrane region" description="Helical" evidence="1">
    <location>
        <begin position="12"/>
        <end position="35"/>
    </location>
</feature>
<keyword evidence="3" id="KW-1185">Reference proteome</keyword>
<dbReference type="EMBL" id="FSRG01000005">
    <property type="protein sequence ID" value="SIO19112.1"/>
    <property type="molecule type" value="Genomic_DNA"/>
</dbReference>
<dbReference type="RefSeq" id="WP_074216968.1">
    <property type="nucleotide sequence ID" value="NZ_FSRG01000005.1"/>
</dbReference>
<keyword evidence="1" id="KW-1133">Transmembrane helix</keyword>
<keyword evidence="1" id="KW-0812">Transmembrane</keyword>
<dbReference type="Proteomes" id="UP000184694">
    <property type="component" value="Unassembled WGS sequence"/>
</dbReference>
<dbReference type="STRING" id="1121457.SAMN02745161_2206"/>
<evidence type="ECO:0000313" key="3">
    <source>
        <dbReference type="Proteomes" id="UP000184694"/>
    </source>
</evidence>
<reference evidence="3" key="1">
    <citation type="submission" date="2016-11" db="EMBL/GenBank/DDBJ databases">
        <authorList>
            <person name="Varghese N."/>
            <person name="Submissions S."/>
        </authorList>
    </citation>
    <scope>NUCLEOTIDE SEQUENCE [LARGE SCALE GENOMIC DNA]</scope>
    <source>
        <strain evidence="3">DSM 17456</strain>
    </source>
</reference>